<comment type="caution">
    <text evidence="6">The sequence shown here is derived from an EMBL/GenBank/DDBJ whole genome shotgun (WGS) entry which is preliminary data.</text>
</comment>
<comment type="similarity">
    <text evidence="3 4">Belongs to the RlpA family.</text>
</comment>
<dbReference type="InterPro" id="IPR036908">
    <property type="entry name" value="RlpA-like_sf"/>
</dbReference>
<dbReference type="SUPFAM" id="SSF50685">
    <property type="entry name" value="Barwin-like endoglucanases"/>
    <property type="match status" value="1"/>
</dbReference>
<gene>
    <name evidence="3" type="primary">rlpA</name>
    <name evidence="6" type="ORF">DYI23_18190</name>
</gene>
<reference evidence="6" key="2">
    <citation type="journal article" date="2021" name="Microorganisms">
        <title>Bacterial Dimethylsulfoniopropionate Biosynthesis in the East China Sea.</title>
        <authorList>
            <person name="Liu J."/>
            <person name="Zhang Y."/>
            <person name="Liu J."/>
            <person name="Zhong H."/>
            <person name="Williams B.T."/>
            <person name="Zheng Y."/>
            <person name="Curson A.R.J."/>
            <person name="Sun C."/>
            <person name="Sun H."/>
            <person name="Song D."/>
            <person name="Wagner Mackenzie B."/>
            <person name="Bermejo Martinez A."/>
            <person name="Todd J.D."/>
            <person name="Zhang X.H."/>
        </authorList>
    </citation>
    <scope>NUCLEOTIDE SEQUENCE</scope>
    <source>
        <strain evidence="6">AESS21</strain>
    </source>
</reference>
<reference evidence="6" key="1">
    <citation type="submission" date="2018-08" db="EMBL/GenBank/DDBJ databases">
        <authorList>
            <person name="Jin W."/>
            <person name="Wang H."/>
            <person name="Yang Y."/>
            <person name="Li M."/>
            <person name="Liu J."/>
        </authorList>
    </citation>
    <scope>NUCLEOTIDE SEQUENCE</scope>
    <source>
        <strain evidence="6">AESS21</strain>
    </source>
</reference>
<dbReference type="NCBIfam" id="TIGR00413">
    <property type="entry name" value="rlpA"/>
    <property type="match status" value="1"/>
</dbReference>
<dbReference type="PANTHER" id="PTHR34183">
    <property type="entry name" value="ENDOLYTIC PEPTIDOGLYCAN TRANSGLYCOSYLASE RLPA"/>
    <property type="match status" value="1"/>
</dbReference>
<dbReference type="CDD" id="cd22268">
    <property type="entry name" value="DPBB_RlpA-like"/>
    <property type="match status" value="1"/>
</dbReference>
<keyword evidence="1 3" id="KW-0456">Lyase</keyword>
<dbReference type="InterPro" id="IPR034718">
    <property type="entry name" value="RlpA"/>
</dbReference>
<accession>A0A944GU51</accession>
<dbReference type="EC" id="4.2.2.-" evidence="3"/>
<organism evidence="6 7">
    <name type="scientific">Roseibium polysiphoniae</name>
    <dbReference type="NCBI Taxonomy" id="2571221"/>
    <lineage>
        <taxon>Bacteria</taxon>
        <taxon>Pseudomonadati</taxon>
        <taxon>Pseudomonadota</taxon>
        <taxon>Alphaproteobacteria</taxon>
        <taxon>Hyphomicrobiales</taxon>
        <taxon>Stappiaceae</taxon>
        <taxon>Roseibium</taxon>
    </lineage>
</organism>
<evidence type="ECO:0000256" key="3">
    <source>
        <dbReference type="HAMAP-Rule" id="MF_02071"/>
    </source>
</evidence>
<dbReference type="PANTHER" id="PTHR34183:SF8">
    <property type="entry name" value="ENDOLYTIC PEPTIDOGLYCAN TRANSGLYCOSYLASE RLPA-RELATED"/>
    <property type="match status" value="1"/>
</dbReference>
<dbReference type="Gene3D" id="2.40.40.10">
    <property type="entry name" value="RlpA-like domain"/>
    <property type="match status" value="1"/>
</dbReference>
<dbReference type="Proteomes" id="UP000705379">
    <property type="component" value="Unassembled WGS sequence"/>
</dbReference>
<sequence>MLQLVFLSAIALSIVAPIGHGASAKAMEHCGKASWYALTSRTASGEMADPSSLSAAHRSLPFGTMVQVKNLQNGKTVVVRINDRGPFVKGRIIDVTRAAAVELGFLSRGVTKVEVRLASESAPLKFSKTPVCGD</sequence>
<dbReference type="InterPro" id="IPR009009">
    <property type="entry name" value="RlpA-like_DPBB"/>
</dbReference>
<evidence type="ECO:0000256" key="4">
    <source>
        <dbReference type="RuleBase" id="RU003495"/>
    </source>
</evidence>
<evidence type="ECO:0000313" key="7">
    <source>
        <dbReference type="Proteomes" id="UP000705379"/>
    </source>
</evidence>
<evidence type="ECO:0000256" key="2">
    <source>
        <dbReference type="ARBA" id="ARBA00023316"/>
    </source>
</evidence>
<dbReference type="GO" id="GO:0071555">
    <property type="term" value="P:cell wall organization"/>
    <property type="evidence" value="ECO:0007669"/>
    <property type="project" value="UniProtKB-KW"/>
</dbReference>
<dbReference type="GO" id="GO:0008932">
    <property type="term" value="F:lytic endotransglycosylase activity"/>
    <property type="evidence" value="ECO:0007669"/>
    <property type="project" value="UniProtKB-UniRule"/>
</dbReference>
<evidence type="ECO:0000313" key="6">
    <source>
        <dbReference type="EMBL" id="MBS8262164.1"/>
    </source>
</evidence>
<dbReference type="Pfam" id="PF03330">
    <property type="entry name" value="DPBB_1"/>
    <property type="match status" value="1"/>
</dbReference>
<feature type="domain" description="RlpA-like protein double-psi beta-barrel" evidence="5">
    <location>
        <begin position="29"/>
        <end position="115"/>
    </location>
</feature>
<name>A0A944GU51_9HYPH</name>
<dbReference type="InterPro" id="IPR012997">
    <property type="entry name" value="RplA"/>
</dbReference>
<dbReference type="HAMAP" id="MF_02071">
    <property type="entry name" value="RlpA"/>
    <property type="match status" value="1"/>
</dbReference>
<evidence type="ECO:0000259" key="5">
    <source>
        <dbReference type="Pfam" id="PF03330"/>
    </source>
</evidence>
<protein>
    <recommendedName>
        <fullName evidence="3">Endolytic peptidoglycan transglycosylase RlpA</fullName>
        <ecNumber evidence="3">4.2.2.-</ecNumber>
    </recommendedName>
</protein>
<dbReference type="AlphaFoldDB" id="A0A944GU51"/>
<dbReference type="GO" id="GO:0000270">
    <property type="term" value="P:peptidoglycan metabolic process"/>
    <property type="evidence" value="ECO:0007669"/>
    <property type="project" value="UniProtKB-UniRule"/>
</dbReference>
<evidence type="ECO:0000256" key="1">
    <source>
        <dbReference type="ARBA" id="ARBA00023239"/>
    </source>
</evidence>
<proteinExistence type="inferred from homology"/>
<comment type="function">
    <text evidence="3">Lytic transglycosylase with a strong preference for naked glycan strands that lack stem peptides.</text>
</comment>
<keyword evidence="2 3" id="KW-0961">Cell wall biogenesis/degradation</keyword>
<dbReference type="EMBL" id="QTKU01000005">
    <property type="protein sequence ID" value="MBS8262164.1"/>
    <property type="molecule type" value="Genomic_DNA"/>
</dbReference>